<evidence type="ECO:0000313" key="2">
    <source>
        <dbReference type="EMBL" id="CAJ1381924.1"/>
    </source>
</evidence>
<organism evidence="2 3">
    <name type="scientific">Effrenium voratum</name>
    <dbReference type="NCBI Taxonomy" id="2562239"/>
    <lineage>
        <taxon>Eukaryota</taxon>
        <taxon>Sar</taxon>
        <taxon>Alveolata</taxon>
        <taxon>Dinophyceae</taxon>
        <taxon>Suessiales</taxon>
        <taxon>Symbiodiniaceae</taxon>
        <taxon>Effrenium</taxon>
    </lineage>
</organism>
<evidence type="ECO:0000313" key="3">
    <source>
        <dbReference type="Proteomes" id="UP001178507"/>
    </source>
</evidence>
<feature type="region of interest" description="Disordered" evidence="1">
    <location>
        <begin position="1"/>
        <end position="28"/>
    </location>
</feature>
<name>A0AA36I6G4_9DINO</name>
<feature type="region of interest" description="Disordered" evidence="1">
    <location>
        <begin position="43"/>
        <end position="88"/>
    </location>
</feature>
<feature type="compositionally biased region" description="Basic and acidic residues" evidence="1">
    <location>
        <begin position="10"/>
        <end position="20"/>
    </location>
</feature>
<evidence type="ECO:0000256" key="1">
    <source>
        <dbReference type="SAM" id="MobiDB-lite"/>
    </source>
</evidence>
<dbReference type="Proteomes" id="UP001178507">
    <property type="component" value="Unassembled WGS sequence"/>
</dbReference>
<dbReference type="AlphaFoldDB" id="A0AA36I6G4"/>
<keyword evidence="3" id="KW-1185">Reference proteome</keyword>
<reference evidence="2" key="1">
    <citation type="submission" date="2023-08" db="EMBL/GenBank/DDBJ databases">
        <authorList>
            <person name="Chen Y."/>
            <person name="Shah S."/>
            <person name="Dougan E. K."/>
            <person name="Thang M."/>
            <person name="Chan C."/>
        </authorList>
    </citation>
    <scope>NUCLEOTIDE SEQUENCE</scope>
</reference>
<protein>
    <submittedName>
        <fullName evidence="2">Uncharacterized protein</fullName>
    </submittedName>
</protein>
<comment type="caution">
    <text evidence="2">The sequence shown here is derived from an EMBL/GenBank/DDBJ whole genome shotgun (WGS) entry which is preliminary data.</text>
</comment>
<proteinExistence type="predicted"/>
<sequence length="147" mass="16627">MPAIVASKTRQKDGAERPDFWHQLSSGSTATCTPLSRDAARFEVSRSRSGSTSRFELEVPPETFLNEEDSEPAADAAQIRLRPPPGPAPSYNFRRRLYVELTSQVAEQDAEQVAEEDDEVVICGPLQQRYFGFIWRWRKTRPTRGQG</sequence>
<gene>
    <name evidence="2" type="ORF">EVOR1521_LOCUS9458</name>
</gene>
<accession>A0AA36I6G4</accession>
<dbReference type="EMBL" id="CAUJNA010000857">
    <property type="protein sequence ID" value="CAJ1381924.1"/>
    <property type="molecule type" value="Genomic_DNA"/>
</dbReference>